<evidence type="ECO:0000313" key="4">
    <source>
        <dbReference type="EMBL" id="KAB1988931.1"/>
    </source>
</evidence>
<dbReference type="Gene3D" id="3.10.580.10">
    <property type="entry name" value="CBS-domain"/>
    <property type="match status" value="1"/>
</dbReference>
<dbReference type="RefSeq" id="WP_151468960.1">
    <property type="nucleotide sequence ID" value="NZ_WBKG01000006.1"/>
</dbReference>
<name>A0A7J5DJV0_9ACTN</name>
<evidence type="ECO:0000259" key="3">
    <source>
        <dbReference type="PROSITE" id="PS51371"/>
    </source>
</evidence>
<evidence type="ECO:0000256" key="2">
    <source>
        <dbReference type="SAM" id="MobiDB-lite"/>
    </source>
</evidence>
<gene>
    <name evidence="4" type="ORF">F8144_10345</name>
</gene>
<dbReference type="Pfam" id="PF00571">
    <property type="entry name" value="CBS"/>
    <property type="match status" value="1"/>
</dbReference>
<evidence type="ECO:0000256" key="1">
    <source>
        <dbReference type="PROSITE-ProRule" id="PRU00703"/>
    </source>
</evidence>
<keyword evidence="5" id="KW-1185">Reference proteome</keyword>
<dbReference type="SUPFAM" id="SSF54631">
    <property type="entry name" value="CBS-domain pair"/>
    <property type="match status" value="1"/>
</dbReference>
<dbReference type="Proteomes" id="UP000442990">
    <property type="component" value="Unassembled WGS sequence"/>
</dbReference>
<dbReference type="InterPro" id="IPR046342">
    <property type="entry name" value="CBS_dom_sf"/>
</dbReference>
<dbReference type="InterPro" id="IPR000644">
    <property type="entry name" value="CBS_dom"/>
</dbReference>
<keyword evidence="1" id="KW-0129">CBS domain</keyword>
<evidence type="ECO:0000313" key="5">
    <source>
        <dbReference type="Proteomes" id="UP000442990"/>
    </source>
</evidence>
<feature type="region of interest" description="Disordered" evidence="2">
    <location>
        <begin position="70"/>
        <end position="174"/>
    </location>
</feature>
<feature type="compositionally biased region" description="Low complexity" evidence="2">
    <location>
        <begin position="90"/>
        <end position="105"/>
    </location>
</feature>
<proteinExistence type="predicted"/>
<reference evidence="4 5" key="1">
    <citation type="submission" date="2019-09" db="EMBL/GenBank/DDBJ databases">
        <title>Isolation and identification of active actinomycetes.</title>
        <authorList>
            <person name="Yu Z."/>
            <person name="Han C."/>
            <person name="Yu B."/>
        </authorList>
    </citation>
    <scope>NUCLEOTIDE SEQUENCE [LARGE SCALE GENOMIC DNA]</scope>
    <source>
        <strain evidence="4 5">NEAU-H2</strain>
    </source>
</reference>
<organism evidence="4 5">
    <name type="scientific">Streptomyces triticiradicis</name>
    <dbReference type="NCBI Taxonomy" id="2651189"/>
    <lineage>
        <taxon>Bacteria</taxon>
        <taxon>Bacillati</taxon>
        <taxon>Actinomycetota</taxon>
        <taxon>Actinomycetes</taxon>
        <taxon>Kitasatosporales</taxon>
        <taxon>Streptomycetaceae</taxon>
        <taxon>Streptomyces</taxon>
    </lineage>
</organism>
<dbReference type="PROSITE" id="PS51371">
    <property type="entry name" value="CBS"/>
    <property type="match status" value="1"/>
</dbReference>
<feature type="domain" description="CBS" evidence="3">
    <location>
        <begin position="1"/>
        <end position="37"/>
    </location>
</feature>
<accession>A0A7J5DJV0</accession>
<comment type="caution">
    <text evidence="4">The sequence shown here is derived from an EMBL/GenBank/DDBJ whole genome shotgun (WGS) entry which is preliminary data.</text>
</comment>
<sequence length="174" mass="19282">MTRHGIERLPVADEKDRLVDIVSRRDLLQVFPYSAEEVWQAVRREVFADALRLSPQISEVAVHDGAVTLTGQLGSGAAPPSRWVRRARRTVSSTSWTTSPAASTTGTHGPPDRPSTEWPTTGRVGHEPTDPTHCRPALRPRGQRPSARPPSAMGPSPWARVNRPWWVDMTGRRS</sequence>
<dbReference type="EMBL" id="WBKG01000006">
    <property type="protein sequence ID" value="KAB1988931.1"/>
    <property type="molecule type" value="Genomic_DNA"/>
</dbReference>
<protein>
    <submittedName>
        <fullName evidence="4">CBS domain-containing protein</fullName>
    </submittedName>
</protein>
<dbReference type="AlphaFoldDB" id="A0A7J5DJV0"/>
<feature type="compositionally biased region" description="Basic and acidic residues" evidence="2">
    <location>
        <begin position="124"/>
        <end position="133"/>
    </location>
</feature>